<dbReference type="AlphaFoldDB" id="A0A2M6WLJ9"/>
<evidence type="ECO:0000256" key="4">
    <source>
        <dbReference type="ARBA" id="ARBA00022475"/>
    </source>
</evidence>
<name>A0A2M6WLJ9_9BACT</name>
<evidence type="ECO:0000256" key="12">
    <source>
        <dbReference type="ARBA" id="ARBA00023136"/>
    </source>
</evidence>
<evidence type="ECO:0000256" key="6">
    <source>
        <dbReference type="ARBA" id="ARBA00022670"/>
    </source>
</evidence>
<dbReference type="InterPro" id="IPR050396">
    <property type="entry name" value="Glycosyltr_51/Transpeptidase"/>
</dbReference>
<evidence type="ECO:0000313" key="21">
    <source>
        <dbReference type="Proteomes" id="UP000229335"/>
    </source>
</evidence>
<evidence type="ECO:0000256" key="9">
    <source>
        <dbReference type="ARBA" id="ARBA00022801"/>
    </source>
</evidence>
<evidence type="ECO:0000256" key="15">
    <source>
        <dbReference type="ARBA" id="ARBA00034000"/>
    </source>
</evidence>
<comment type="caution">
    <text evidence="20">The sequence shown here is derived from an EMBL/GenBank/DDBJ whole genome shotgun (WGS) entry which is preliminary data.</text>
</comment>
<comment type="subcellular location">
    <subcellularLocation>
        <location evidence="1">Cell membrane</location>
    </subcellularLocation>
</comment>
<dbReference type="Pfam" id="PF00912">
    <property type="entry name" value="Transgly"/>
    <property type="match status" value="1"/>
</dbReference>
<accession>A0A2M6WLJ9</accession>
<feature type="domain" description="Penicillin-binding protein transpeptidase" evidence="18">
    <location>
        <begin position="388"/>
        <end position="665"/>
    </location>
</feature>
<keyword evidence="17" id="KW-0812">Transmembrane</keyword>
<reference evidence="21" key="1">
    <citation type="submission" date="2017-09" db="EMBL/GenBank/DDBJ databases">
        <title>Depth-based differentiation of microbial function through sediment-hosted aquifers and enrichment of novel symbionts in the deep terrestrial subsurface.</title>
        <authorList>
            <person name="Probst A.J."/>
            <person name="Ladd B."/>
            <person name="Jarett J.K."/>
            <person name="Geller-Mcgrath D.E."/>
            <person name="Sieber C.M.K."/>
            <person name="Emerson J.B."/>
            <person name="Anantharaman K."/>
            <person name="Thomas B.C."/>
            <person name="Malmstrom R."/>
            <person name="Stieglmeier M."/>
            <person name="Klingl A."/>
            <person name="Woyke T."/>
            <person name="Ryan C.M."/>
            <person name="Banfield J.F."/>
        </authorList>
    </citation>
    <scope>NUCLEOTIDE SEQUENCE [LARGE SCALE GENOMIC DNA]</scope>
</reference>
<dbReference type="InterPro" id="IPR001460">
    <property type="entry name" value="PCN-bd_Tpept"/>
</dbReference>
<dbReference type="InterPro" id="IPR001264">
    <property type="entry name" value="Glyco_trans_51"/>
</dbReference>
<dbReference type="GO" id="GO:0008658">
    <property type="term" value="F:penicillin binding"/>
    <property type="evidence" value="ECO:0007669"/>
    <property type="project" value="InterPro"/>
</dbReference>
<evidence type="ECO:0000256" key="14">
    <source>
        <dbReference type="ARBA" id="ARBA00023316"/>
    </source>
</evidence>
<dbReference type="Gene3D" id="1.10.3810.10">
    <property type="entry name" value="Biosynthetic peptidoglycan transglycosylase-like"/>
    <property type="match status" value="1"/>
</dbReference>
<dbReference type="GO" id="GO:0009002">
    <property type="term" value="F:serine-type D-Ala-D-Ala carboxypeptidase activity"/>
    <property type="evidence" value="ECO:0007669"/>
    <property type="project" value="UniProtKB-EC"/>
</dbReference>
<keyword evidence="12 17" id="KW-0472">Membrane</keyword>
<keyword evidence="14" id="KW-0961">Cell wall biogenesis/degradation</keyword>
<comment type="similarity">
    <text evidence="2">In the C-terminal section; belongs to the transpeptidase family.</text>
</comment>
<dbReference type="PANTHER" id="PTHR32282:SF11">
    <property type="entry name" value="PENICILLIN-BINDING PROTEIN 1B"/>
    <property type="match status" value="1"/>
</dbReference>
<evidence type="ECO:0000256" key="11">
    <source>
        <dbReference type="ARBA" id="ARBA00022984"/>
    </source>
</evidence>
<keyword evidence="6" id="KW-0645">Protease</keyword>
<sequence>MNFEIYKVMPIPQLSKKTKSPQSWRQDSIANSVRERILESRRMRLNKLSAKNRWRRSVSPFKRKIKKPSSKLIYRLLIMALVFVIFSGFYLLWVSRDLPNPNKLIDRDIAESTKIYDRTGENMLYEIAGDQKRTIVKLEEIPEYVKWATITAEDRSFYEHHGFNLLAIARSVLLNPLMGKRIAGGSTLTQQLVKNAILTDERKISRKIREFVLAYRIEKKFSKDEILQMYLNEIPYGSTAYGIEAAARRYFGISAKDLNLAQAATLAAMPKAPTYYSPYGSHKEDLIARQEYILNEMKKLGRIKDNELKEALADNLNFKEPNTDITAPHFVMYVKELLSEKYGDQVIEREGFKIYTTLDLDKQKIAEEVLQKQAEINEKSYAASNAALVSLDPKTGQILAMVGSRDYFNDDIDGQVNVTTRPRQPGSSLKPLVYAMAFAKGYTPDAILYDVVTNFAATGKAYEPHNYDDKEHGPITMRQALAGSLNIPAVKALYLAGVENVVAQAKQMGYTTLTDPNRYGLSLVLGGGEVKLLEHTAGYGVFAREGEYHPPVAILKIEDKNGKILEEYKEDKSAVMPVKLTRLINNILSDNAARAYIFGAQNWLTLKDRPVAAKTGTTNDYKDAWTIGYTPSLVTGVWVGNNKNTEMKRGADGSKIAAPIWNGYMQRALAGTPVETFNQPEKEITGKSILDGASGGKITIKIDKASGLLATDQTPPEMIEEKQYQLPHDILYYCKKNDPRGAEPKPEERDVQFQIWEDAVKKWAEREKIILDEVPTEYDNVHKPENIPQVTINSPQDTATVVGKILSVEISASAPLGIGRAEYYADDRLIGLIAAYPFNLATEINFLNNGSHKLTVKVCDTKENCWRGTRQFNYTLSDNERDTALDVKWLSPAANAKLSPTNFPASLKVFSSNPKTAKEINFYFQAESEETAHLVSSIQNFNASNEAVGIWSGAPAAGKYYLFAEATGWVGNTKRTEKVKVNVEK</sequence>
<evidence type="ECO:0000256" key="5">
    <source>
        <dbReference type="ARBA" id="ARBA00022645"/>
    </source>
</evidence>
<dbReference type="Gene3D" id="3.40.710.10">
    <property type="entry name" value="DD-peptidase/beta-lactamase superfamily"/>
    <property type="match status" value="1"/>
</dbReference>
<evidence type="ECO:0000256" key="2">
    <source>
        <dbReference type="ARBA" id="ARBA00007090"/>
    </source>
</evidence>
<keyword evidence="13" id="KW-0511">Multifunctional enzyme</keyword>
<evidence type="ECO:0000256" key="1">
    <source>
        <dbReference type="ARBA" id="ARBA00004236"/>
    </source>
</evidence>
<dbReference type="InterPro" id="IPR036950">
    <property type="entry name" value="PBP_transglycosylase"/>
</dbReference>
<keyword evidence="9" id="KW-0378">Hydrolase</keyword>
<dbReference type="PANTHER" id="PTHR32282">
    <property type="entry name" value="BINDING PROTEIN TRANSPEPTIDASE, PUTATIVE-RELATED"/>
    <property type="match status" value="1"/>
</dbReference>
<dbReference type="FunFam" id="1.10.3810.10:FF:000001">
    <property type="entry name" value="Penicillin-binding protein 1A"/>
    <property type="match status" value="1"/>
</dbReference>
<comment type="catalytic activity">
    <reaction evidence="15">
        <text>Preferential cleavage: (Ac)2-L-Lys-D-Ala-|-D-Ala. Also transpeptidation of peptidyl-alanyl moieties that are N-acyl substituents of D-alanine.</text>
        <dbReference type="EC" id="3.4.16.4"/>
    </reaction>
</comment>
<dbReference type="GO" id="GO:0008955">
    <property type="term" value="F:peptidoglycan glycosyltransferase activity"/>
    <property type="evidence" value="ECO:0007669"/>
    <property type="project" value="UniProtKB-EC"/>
</dbReference>
<evidence type="ECO:0000313" key="20">
    <source>
        <dbReference type="EMBL" id="PIT93626.1"/>
    </source>
</evidence>
<keyword evidence="17" id="KW-1133">Transmembrane helix</keyword>
<dbReference type="GO" id="GO:0005886">
    <property type="term" value="C:plasma membrane"/>
    <property type="evidence" value="ECO:0007669"/>
    <property type="project" value="UniProtKB-SubCell"/>
</dbReference>
<dbReference type="NCBIfam" id="TIGR02074">
    <property type="entry name" value="PBP_1a_fam"/>
    <property type="match status" value="1"/>
</dbReference>
<evidence type="ECO:0000256" key="10">
    <source>
        <dbReference type="ARBA" id="ARBA00022960"/>
    </source>
</evidence>
<proteinExistence type="inferred from homology"/>
<dbReference type="SUPFAM" id="SSF53955">
    <property type="entry name" value="Lysozyme-like"/>
    <property type="match status" value="1"/>
</dbReference>
<dbReference type="InterPro" id="IPR023346">
    <property type="entry name" value="Lysozyme-like_dom_sf"/>
</dbReference>
<evidence type="ECO:0000256" key="7">
    <source>
        <dbReference type="ARBA" id="ARBA00022676"/>
    </source>
</evidence>
<gene>
    <name evidence="20" type="ORF">COU00_03295</name>
</gene>
<evidence type="ECO:0000256" key="3">
    <source>
        <dbReference type="ARBA" id="ARBA00007739"/>
    </source>
</evidence>
<dbReference type="InterPro" id="IPR012338">
    <property type="entry name" value="Beta-lactam/transpept-like"/>
</dbReference>
<dbReference type="Pfam" id="PF17957">
    <property type="entry name" value="Big_7"/>
    <property type="match status" value="1"/>
</dbReference>
<dbReference type="GO" id="GO:0009252">
    <property type="term" value="P:peptidoglycan biosynthetic process"/>
    <property type="evidence" value="ECO:0007669"/>
    <property type="project" value="UniProtKB-KW"/>
</dbReference>
<organism evidence="20 21">
    <name type="scientific">Candidatus Falkowbacteria bacterium CG10_big_fil_rev_8_21_14_0_10_43_11</name>
    <dbReference type="NCBI Taxonomy" id="1974568"/>
    <lineage>
        <taxon>Bacteria</taxon>
        <taxon>Candidatus Falkowiibacteriota</taxon>
    </lineage>
</organism>
<keyword evidence="4" id="KW-1003">Cell membrane</keyword>
<evidence type="ECO:0000259" key="18">
    <source>
        <dbReference type="Pfam" id="PF00905"/>
    </source>
</evidence>
<comment type="similarity">
    <text evidence="3">In the N-terminal section; belongs to the glycosyltransferase 51 family.</text>
</comment>
<keyword evidence="8" id="KW-0808">Transferase</keyword>
<evidence type="ECO:0000256" key="16">
    <source>
        <dbReference type="ARBA" id="ARBA00049902"/>
    </source>
</evidence>
<dbReference type="GO" id="GO:0030288">
    <property type="term" value="C:outer membrane-bounded periplasmic space"/>
    <property type="evidence" value="ECO:0007669"/>
    <property type="project" value="TreeGrafter"/>
</dbReference>
<dbReference type="Pfam" id="PF00905">
    <property type="entry name" value="Transpeptidase"/>
    <property type="match status" value="1"/>
</dbReference>
<dbReference type="GO" id="GO:0006508">
    <property type="term" value="P:proteolysis"/>
    <property type="evidence" value="ECO:0007669"/>
    <property type="project" value="UniProtKB-KW"/>
</dbReference>
<keyword evidence="10" id="KW-0133">Cell shape</keyword>
<dbReference type="SUPFAM" id="SSF56601">
    <property type="entry name" value="beta-lactamase/transpeptidase-like"/>
    <property type="match status" value="1"/>
</dbReference>
<comment type="catalytic activity">
    <reaction evidence="16">
        <text>[GlcNAc-(1-&gt;4)-Mur2Ac(oyl-L-Ala-gamma-D-Glu-L-Lys-D-Ala-D-Ala)](n)-di-trans,octa-cis-undecaprenyl diphosphate + beta-D-GlcNAc-(1-&gt;4)-Mur2Ac(oyl-L-Ala-gamma-D-Glu-L-Lys-D-Ala-D-Ala)-di-trans,octa-cis-undecaprenyl diphosphate = [GlcNAc-(1-&gt;4)-Mur2Ac(oyl-L-Ala-gamma-D-Glu-L-Lys-D-Ala-D-Ala)](n+1)-di-trans,octa-cis-undecaprenyl diphosphate + di-trans,octa-cis-undecaprenyl diphosphate + H(+)</text>
        <dbReference type="Rhea" id="RHEA:23708"/>
        <dbReference type="Rhea" id="RHEA-COMP:9602"/>
        <dbReference type="Rhea" id="RHEA-COMP:9603"/>
        <dbReference type="ChEBI" id="CHEBI:15378"/>
        <dbReference type="ChEBI" id="CHEBI:58405"/>
        <dbReference type="ChEBI" id="CHEBI:60033"/>
        <dbReference type="ChEBI" id="CHEBI:78435"/>
        <dbReference type="EC" id="2.4.99.28"/>
    </reaction>
</comment>
<dbReference type="InterPro" id="IPR013783">
    <property type="entry name" value="Ig-like_fold"/>
</dbReference>
<evidence type="ECO:0000256" key="17">
    <source>
        <dbReference type="SAM" id="Phobius"/>
    </source>
</evidence>
<feature type="domain" description="Glycosyl transferase family 51" evidence="19">
    <location>
        <begin position="123"/>
        <end position="298"/>
    </location>
</feature>
<dbReference type="GO" id="GO:0008360">
    <property type="term" value="P:regulation of cell shape"/>
    <property type="evidence" value="ECO:0007669"/>
    <property type="project" value="UniProtKB-KW"/>
</dbReference>
<feature type="transmembrane region" description="Helical" evidence="17">
    <location>
        <begin position="72"/>
        <end position="93"/>
    </location>
</feature>
<keyword evidence="11" id="KW-0573">Peptidoglycan synthesis</keyword>
<evidence type="ECO:0000259" key="19">
    <source>
        <dbReference type="Pfam" id="PF00912"/>
    </source>
</evidence>
<dbReference type="Gene3D" id="2.60.40.10">
    <property type="entry name" value="Immunoglobulins"/>
    <property type="match status" value="1"/>
</dbReference>
<dbReference type="Proteomes" id="UP000229335">
    <property type="component" value="Unassembled WGS sequence"/>
</dbReference>
<keyword evidence="7" id="KW-0328">Glycosyltransferase</keyword>
<evidence type="ECO:0000256" key="8">
    <source>
        <dbReference type="ARBA" id="ARBA00022679"/>
    </source>
</evidence>
<dbReference type="EMBL" id="PFAS01000057">
    <property type="protein sequence ID" value="PIT93626.1"/>
    <property type="molecule type" value="Genomic_DNA"/>
</dbReference>
<protein>
    <submittedName>
        <fullName evidence="20">Uncharacterized protein</fullName>
    </submittedName>
</protein>
<evidence type="ECO:0000256" key="13">
    <source>
        <dbReference type="ARBA" id="ARBA00023268"/>
    </source>
</evidence>
<dbReference type="GO" id="GO:0071555">
    <property type="term" value="P:cell wall organization"/>
    <property type="evidence" value="ECO:0007669"/>
    <property type="project" value="UniProtKB-KW"/>
</dbReference>
<keyword evidence="5" id="KW-0121">Carboxypeptidase</keyword>